<reference evidence="6 7" key="1">
    <citation type="journal article" date="2019" name="Nat. Med.">
        <title>A library of human gut bacterial isolates paired with longitudinal multiomics data enables mechanistic microbiome research.</title>
        <authorList>
            <person name="Poyet M."/>
            <person name="Groussin M."/>
            <person name="Gibbons S.M."/>
            <person name="Avila-Pacheco J."/>
            <person name="Jiang X."/>
            <person name="Kearney S.M."/>
            <person name="Perrotta A.R."/>
            <person name="Berdy B."/>
            <person name="Zhao S."/>
            <person name="Lieberman T.D."/>
            <person name="Swanson P.K."/>
            <person name="Smith M."/>
            <person name="Roesemann S."/>
            <person name="Alexander J.E."/>
            <person name="Rich S.A."/>
            <person name="Livny J."/>
            <person name="Vlamakis H."/>
            <person name="Clish C."/>
            <person name="Bullock K."/>
            <person name="Deik A."/>
            <person name="Scott J."/>
            <person name="Pierce K.A."/>
            <person name="Xavier R.J."/>
            <person name="Alm E.J."/>
        </authorList>
    </citation>
    <scope>NUCLEOTIDE SEQUENCE [LARGE SCALE GENOMIC DNA]</scope>
    <source>
        <strain evidence="6 7">BIOML-A21</strain>
    </source>
</reference>
<dbReference type="GO" id="GO:0004672">
    <property type="term" value="F:protein kinase activity"/>
    <property type="evidence" value="ECO:0007669"/>
    <property type="project" value="InterPro"/>
</dbReference>
<keyword evidence="1 4" id="KW-0547">Nucleotide-binding</keyword>
<comment type="caution">
    <text evidence="6">The sequence shown here is derived from an EMBL/GenBank/DDBJ whole genome shotgun (WGS) entry which is preliminary data.</text>
</comment>
<dbReference type="InterPro" id="IPR000719">
    <property type="entry name" value="Prot_kinase_dom"/>
</dbReference>
<dbReference type="Pfam" id="PF00069">
    <property type="entry name" value="Pkinase"/>
    <property type="match status" value="1"/>
</dbReference>
<evidence type="ECO:0000313" key="6">
    <source>
        <dbReference type="EMBL" id="KAB4184787.1"/>
    </source>
</evidence>
<proteinExistence type="inferred from homology"/>
<dbReference type="SMART" id="SM00220">
    <property type="entry name" value="S_TKc"/>
    <property type="match status" value="1"/>
</dbReference>
<accession>A0A7J5H479</accession>
<dbReference type="EMBL" id="WCUA01000012">
    <property type="protein sequence ID" value="KAB4184787.1"/>
    <property type="molecule type" value="Genomic_DNA"/>
</dbReference>
<dbReference type="PROSITE" id="PS00674">
    <property type="entry name" value="AAA"/>
    <property type="match status" value="1"/>
</dbReference>
<dbReference type="RefSeq" id="WP_151858580.1">
    <property type="nucleotide sequence ID" value="NZ_WCTZ01000014.1"/>
</dbReference>
<sequence>MIYSKGDKINNYTVTFPHKQSSYAETYRVKDDTGKTRFLKLINYSKVSRWQMNDKGTMREIEISKQFNHSNLCSYIDSGSIMKNGSQWAYLVTEYISGETLSQRIIRTGSLGVYEIKQVAKYVLGALDYIHSLPIPVIHNEVTIQNVMLNLVGGLQELKLIDFGHACYLNQQNGKPDLTDLNAFYLAPERFSGVCSVQTDLYAVGAMMYFLLYDKLPWFIDLSRVSNSDKVEAILSERQKELDLPDIEMFELDEQLINIIVKSLSQDSEDRFQTAKDFIKAIDGEVKISRQSTKRKILSSGAEDKSGGSSKPVNIVKGSGFAAIAGMDELKEQLREEVIDPLHHPEEYQRYGVTIPNGMLLYGPPGCGKTFFAKHFAEEVGFNFMFVTPATLKSRYVNASQENIAKMFKEAEENAPTIIFIDEINELVPNREGEVHEMSKSAVNEMLAQMDRTGEKGIFIIGATNYPHMIDPAILRAGRLDKKYYVGVPDEVARKALFELYLKNRPYDFGLDYDELSRLTRNYVSADIQLIVNNAARTALKSRSKITMTILRDAIAAVRPSLDIKELQRYEEIKAQMNGEEIKEPGNRPKVGFK</sequence>
<evidence type="ECO:0000259" key="5">
    <source>
        <dbReference type="PROSITE" id="PS50011"/>
    </source>
</evidence>
<protein>
    <submittedName>
        <fullName evidence="6">AAA family ATPase</fullName>
    </submittedName>
</protein>
<dbReference type="SUPFAM" id="SSF56112">
    <property type="entry name" value="Protein kinase-like (PK-like)"/>
    <property type="match status" value="1"/>
</dbReference>
<name>A0A7J5H479_BACUN</name>
<evidence type="ECO:0000256" key="2">
    <source>
        <dbReference type="ARBA" id="ARBA00022840"/>
    </source>
</evidence>
<dbReference type="FunFam" id="3.40.50.300:FF:001025">
    <property type="entry name" value="ATPase family, AAA domain-containing 2B"/>
    <property type="match status" value="1"/>
</dbReference>
<evidence type="ECO:0000256" key="3">
    <source>
        <dbReference type="ARBA" id="ARBA00023054"/>
    </source>
</evidence>
<dbReference type="InterPro" id="IPR050168">
    <property type="entry name" value="AAA_ATPase_domain"/>
</dbReference>
<gene>
    <name evidence="6" type="ORF">GAQ34_12200</name>
</gene>
<dbReference type="InterPro" id="IPR003960">
    <property type="entry name" value="ATPase_AAA_CS"/>
</dbReference>
<comment type="similarity">
    <text evidence="4">Belongs to the AAA ATPase family.</text>
</comment>
<dbReference type="GO" id="GO:0016887">
    <property type="term" value="F:ATP hydrolysis activity"/>
    <property type="evidence" value="ECO:0007669"/>
    <property type="project" value="InterPro"/>
</dbReference>
<dbReference type="InterPro" id="IPR027417">
    <property type="entry name" value="P-loop_NTPase"/>
</dbReference>
<dbReference type="InterPro" id="IPR011009">
    <property type="entry name" value="Kinase-like_dom_sf"/>
</dbReference>
<dbReference type="Pfam" id="PF00004">
    <property type="entry name" value="AAA"/>
    <property type="match status" value="1"/>
</dbReference>
<dbReference type="PROSITE" id="PS50011">
    <property type="entry name" value="PROTEIN_KINASE_DOM"/>
    <property type="match status" value="1"/>
</dbReference>
<keyword evidence="2 4" id="KW-0067">ATP-binding</keyword>
<dbReference type="Gene3D" id="1.10.510.10">
    <property type="entry name" value="Transferase(Phosphotransferase) domain 1"/>
    <property type="match status" value="1"/>
</dbReference>
<dbReference type="Gene3D" id="3.40.50.300">
    <property type="entry name" value="P-loop containing nucleotide triphosphate hydrolases"/>
    <property type="match status" value="1"/>
</dbReference>
<dbReference type="SMART" id="SM00382">
    <property type="entry name" value="AAA"/>
    <property type="match status" value="1"/>
</dbReference>
<dbReference type="GO" id="GO:0005524">
    <property type="term" value="F:ATP binding"/>
    <property type="evidence" value="ECO:0007669"/>
    <property type="project" value="UniProtKB-KW"/>
</dbReference>
<dbReference type="PANTHER" id="PTHR23077">
    <property type="entry name" value="AAA-FAMILY ATPASE"/>
    <property type="match status" value="1"/>
</dbReference>
<organism evidence="6 7">
    <name type="scientific">Bacteroides uniformis</name>
    <dbReference type="NCBI Taxonomy" id="820"/>
    <lineage>
        <taxon>Bacteria</taxon>
        <taxon>Pseudomonadati</taxon>
        <taxon>Bacteroidota</taxon>
        <taxon>Bacteroidia</taxon>
        <taxon>Bacteroidales</taxon>
        <taxon>Bacteroidaceae</taxon>
        <taxon>Bacteroides</taxon>
    </lineage>
</organism>
<dbReference type="SUPFAM" id="SSF52540">
    <property type="entry name" value="P-loop containing nucleoside triphosphate hydrolases"/>
    <property type="match status" value="1"/>
</dbReference>
<keyword evidence="3" id="KW-0175">Coiled coil</keyword>
<evidence type="ECO:0000256" key="1">
    <source>
        <dbReference type="ARBA" id="ARBA00022741"/>
    </source>
</evidence>
<dbReference type="Proteomes" id="UP000442334">
    <property type="component" value="Unassembled WGS sequence"/>
</dbReference>
<dbReference type="InterPro" id="IPR003959">
    <property type="entry name" value="ATPase_AAA_core"/>
</dbReference>
<evidence type="ECO:0000313" key="7">
    <source>
        <dbReference type="Proteomes" id="UP000442334"/>
    </source>
</evidence>
<feature type="domain" description="Protein kinase" evidence="5">
    <location>
        <begin position="12"/>
        <end position="288"/>
    </location>
</feature>
<dbReference type="AlphaFoldDB" id="A0A7J5H479"/>
<evidence type="ECO:0000256" key="4">
    <source>
        <dbReference type="RuleBase" id="RU003651"/>
    </source>
</evidence>
<dbReference type="InterPro" id="IPR003593">
    <property type="entry name" value="AAA+_ATPase"/>
</dbReference>
<dbReference type="Gene3D" id="1.10.8.60">
    <property type="match status" value="1"/>
</dbReference>